<reference evidence="2" key="2">
    <citation type="journal article" date="2023" name="IMA Fungus">
        <title>Comparative genomic study of the Penicillium genus elucidates a diverse pangenome and 15 lateral gene transfer events.</title>
        <authorList>
            <person name="Petersen C."/>
            <person name="Sorensen T."/>
            <person name="Nielsen M.R."/>
            <person name="Sondergaard T.E."/>
            <person name="Sorensen J.L."/>
            <person name="Fitzpatrick D.A."/>
            <person name="Frisvad J.C."/>
            <person name="Nielsen K.L."/>
        </authorList>
    </citation>
    <scope>NUCLEOTIDE SEQUENCE</scope>
    <source>
        <strain evidence="2">IBT 16125</strain>
    </source>
</reference>
<evidence type="ECO:0000256" key="1">
    <source>
        <dbReference type="SAM" id="MobiDB-lite"/>
    </source>
</evidence>
<reference evidence="2" key="1">
    <citation type="submission" date="2022-12" db="EMBL/GenBank/DDBJ databases">
        <authorList>
            <person name="Petersen C."/>
        </authorList>
    </citation>
    <scope>NUCLEOTIDE SEQUENCE</scope>
    <source>
        <strain evidence="2">IBT 16125</strain>
    </source>
</reference>
<sequence>MDDVKPTARWAKRMLRPLTSTYRRLEKHYETLAIIATDASIHEHNANIHTHAQDTSDVVKAPENDFGSDADEGDPVWVPGKKADQRRVRHKYSSRGEGRGGRRRTRLSMHSPEASRTLPGAIELATPVITGKRWEAPGSAQSQLSAEQERPTNLHAQPRLFHGKKDPWWQGFFDNFGDPELANILHNIQANLLTLLFNTRIDKRGPGRPRPQPLRGTRSLMSTVVRRLPEFIANEQDVQDELDPHGDEDMCDAYFTELESYYAPHGQGWKPLREAVRAQGLHLVSAMITNKWLPDPVVCTVIERIRWLEPDACQALLSAFLSTRKSYHYPVTIRASAELVDVVDPIKMLCRYALVGSSHYSYIFSEISKLLMRGVMPPEWMATQLWNKWMTRATESFSKGDHKLAAASRLIEGVLISAAGILPTVAVPVPEQGHTENHGLGPDRPTRTSSSSMTDKSDLSRKCPVPVEDALTNHVTSLLAALCGMHISRSRELDDSDHEGTKAGHVIDYLCFTLEKDVESQPLSHVTSLPSHQLLRRGGILLASCLLQCNDAVLSDPHRHSIGSSPMIERYCETLASRSSLLKELASLVRQAFRCFGGTTDDERLYMGREARRMISRLPKMTDAPALSTFLGRVAVEAAMEFAENTGEPDDHVWAVEVQEAVISLLDEKQPSPESSSELEEHGLQNGCFRWEESIGEWVARTPAIKSNAFPIAMARGRPSLTAKPVPSIPCSTDSGSPGSDYESDRFMEIPSSLTSSPPSAGLKRTLECTDSSPLQPAKRRRPVPVVVENQEARRTRSSGLVSATITPKSPSLQPVPSQRRVLRELSSRIATKQAAPPPTTAKSATKVEVVIVHQKNSETADIQSDSESELEVVEKQIHRAKDRRRSGRSRTSILPSRVPVAARRKSMVIPDSDEDSDDELSFF</sequence>
<accession>A0AAD6G035</accession>
<comment type="caution">
    <text evidence="2">The sequence shown here is derived from an EMBL/GenBank/DDBJ whole genome shotgun (WGS) entry which is preliminary data.</text>
</comment>
<dbReference type="RefSeq" id="XP_056762878.1">
    <property type="nucleotide sequence ID" value="XM_056914029.1"/>
</dbReference>
<protein>
    <submittedName>
        <fullName evidence="2">Uncharacterized protein</fullName>
    </submittedName>
</protein>
<evidence type="ECO:0000313" key="2">
    <source>
        <dbReference type="EMBL" id="KAJ5439649.1"/>
    </source>
</evidence>
<gene>
    <name evidence="2" type="ORF">N7458_010647</name>
</gene>
<feature type="region of interest" description="Disordered" evidence="1">
    <location>
        <begin position="721"/>
        <end position="819"/>
    </location>
</feature>
<evidence type="ECO:0000313" key="3">
    <source>
        <dbReference type="Proteomes" id="UP001213681"/>
    </source>
</evidence>
<dbReference type="AlphaFoldDB" id="A0AAD6G035"/>
<feature type="region of interest" description="Disordered" evidence="1">
    <location>
        <begin position="64"/>
        <end position="114"/>
    </location>
</feature>
<feature type="compositionally biased region" description="Acidic residues" evidence="1">
    <location>
        <begin position="912"/>
        <end position="924"/>
    </location>
</feature>
<feature type="compositionally biased region" description="Polar residues" evidence="1">
    <location>
        <begin position="798"/>
        <end position="817"/>
    </location>
</feature>
<feature type="region of interest" description="Disordered" evidence="1">
    <location>
        <begin position="876"/>
        <end position="924"/>
    </location>
</feature>
<dbReference type="Proteomes" id="UP001213681">
    <property type="component" value="Unassembled WGS sequence"/>
</dbReference>
<proteinExistence type="predicted"/>
<feature type="region of interest" description="Disordered" evidence="1">
    <location>
        <begin position="430"/>
        <end position="461"/>
    </location>
</feature>
<dbReference type="GeneID" id="81604272"/>
<dbReference type="EMBL" id="JAPVEA010000008">
    <property type="protein sequence ID" value="KAJ5439649.1"/>
    <property type="molecule type" value="Genomic_DNA"/>
</dbReference>
<name>A0AAD6G035_9EURO</name>
<organism evidence="2 3">
    <name type="scientific">Penicillium daleae</name>
    <dbReference type="NCBI Taxonomy" id="63821"/>
    <lineage>
        <taxon>Eukaryota</taxon>
        <taxon>Fungi</taxon>
        <taxon>Dikarya</taxon>
        <taxon>Ascomycota</taxon>
        <taxon>Pezizomycotina</taxon>
        <taxon>Eurotiomycetes</taxon>
        <taxon>Eurotiomycetidae</taxon>
        <taxon>Eurotiales</taxon>
        <taxon>Aspergillaceae</taxon>
        <taxon>Penicillium</taxon>
    </lineage>
</organism>
<keyword evidence="3" id="KW-1185">Reference proteome</keyword>